<feature type="region of interest" description="Disordered" evidence="2">
    <location>
        <begin position="1"/>
        <end position="23"/>
    </location>
</feature>
<dbReference type="RefSeq" id="WP_013347707.1">
    <property type="nucleotide sequence ID" value="NZ_JABUYH010000032.1"/>
</dbReference>
<organism evidence="4 5">
    <name type="scientific">Glutamicibacter arilaitensis</name>
    <dbReference type="NCBI Taxonomy" id="256701"/>
    <lineage>
        <taxon>Bacteria</taxon>
        <taxon>Bacillati</taxon>
        <taxon>Actinomycetota</taxon>
        <taxon>Actinomycetes</taxon>
        <taxon>Micrococcales</taxon>
        <taxon>Micrococcaceae</taxon>
        <taxon>Glutamicibacter</taxon>
    </lineage>
</organism>
<evidence type="ECO:0000313" key="4">
    <source>
        <dbReference type="EMBL" id="PMQ19500.1"/>
    </source>
</evidence>
<keyword evidence="4" id="KW-0255">Endonuclease</keyword>
<sequence length="510" mass="56783">MSKREVFHSSDDPRRLPISPPGTRNIPGVDGLWAANLDKDNLFTQIAATATRLYEQSPVTSSAQGLDRLKAIARLRSMLDAAEAAVLADSYEYAVADAVSQGTQESLLGEPEESDEGQSAYYYGVNRSDESLIRSCFVAEVAAAMRTTEKKAQDKLFFAEGLRHLCAETLEALSIGEITTKSAQEIVKHCQDLAPEDVKLLQHTLLPIARHATDSAIIQRARKMRERLHPKPIEERHKKGAEDRKVTYWHEANGMSVIQLYMPVEKALSIINTVNWHAVRNLDSADERTEQQRRLDIICDALLDGWPATEGTALKARVAVTIPALEMLADPKRALADLEGYGPIPMGTALLIAKDAPSFIKVLTDPWSGAAIDVGREKYRPSKALRDLLRHRDVVCRFPGCNRPAETSEIDHIDAWGNGGHTTRSNTHLLCKRHQMFKHVMGWQATYLPDGSVNWRSPNGVMCVELPGSVTTVQNFDFEKEQTPMLPTAQLDDRVRRVLGWVEPPERETG</sequence>
<evidence type="ECO:0000259" key="3">
    <source>
        <dbReference type="SMART" id="SM00507"/>
    </source>
</evidence>
<proteinExistence type="inferred from homology"/>
<evidence type="ECO:0000256" key="2">
    <source>
        <dbReference type="SAM" id="MobiDB-lite"/>
    </source>
</evidence>
<dbReference type="SMART" id="SM00507">
    <property type="entry name" value="HNHc"/>
    <property type="match status" value="1"/>
</dbReference>
<comment type="caution">
    <text evidence="4">The sequence shown here is derived from an EMBL/GenBank/DDBJ whole genome shotgun (WGS) entry which is preliminary data.</text>
</comment>
<dbReference type="Proteomes" id="UP000235739">
    <property type="component" value="Unassembled WGS sequence"/>
</dbReference>
<dbReference type="InterPro" id="IPR003870">
    <property type="entry name" value="DUF222"/>
</dbReference>
<dbReference type="EMBL" id="PNQX01000002">
    <property type="protein sequence ID" value="PMQ19500.1"/>
    <property type="molecule type" value="Genomic_DNA"/>
</dbReference>
<dbReference type="InterPro" id="IPR003615">
    <property type="entry name" value="HNH_nuc"/>
</dbReference>
<evidence type="ECO:0000256" key="1">
    <source>
        <dbReference type="ARBA" id="ARBA00023450"/>
    </source>
</evidence>
<keyword evidence="4" id="KW-0540">Nuclease</keyword>
<gene>
    <name evidence="4" type="ORF">CIK84_12525</name>
</gene>
<keyword evidence="4" id="KW-0378">Hydrolase</keyword>
<accession>A0A2N7S039</accession>
<dbReference type="Pfam" id="PF01844">
    <property type="entry name" value="HNH"/>
    <property type="match status" value="1"/>
</dbReference>
<dbReference type="GeneID" id="303186974"/>
<comment type="similarity">
    <text evidence="1">Belongs to the Rv1128c/1148c/1588c/1702c/1945/3466 family.</text>
</comment>
<dbReference type="AlphaFoldDB" id="A0A2N7S039"/>
<dbReference type="OMA" id="WHEANGM"/>
<dbReference type="GO" id="GO:0008270">
    <property type="term" value="F:zinc ion binding"/>
    <property type="evidence" value="ECO:0007669"/>
    <property type="project" value="InterPro"/>
</dbReference>
<reference evidence="4 5" key="1">
    <citation type="journal article" date="2017" name="Elife">
        <title>Extensive horizontal gene transfer in cheese-associated bacteria.</title>
        <authorList>
            <person name="Bonham K.S."/>
            <person name="Wolfe B.E."/>
            <person name="Dutton R.J."/>
        </authorList>
    </citation>
    <scope>NUCLEOTIDE SEQUENCE [LARGE SCALE GENOMIC DNA]</scope>
    <source>
        <strain evidence="4 5">JB182</strain>
    </source>
</reference>
<dbReference type="GO" id="GO:0003676">
    <property type="term" value="F:nucleic acid binding"/>
    <property type="evidence" value="ECO:0007669"/>
    <property type="project" value="InterPro"/>
</dbReference>
<dbReference type="Pfam" id="PF02720">
    <property type="entry name" value="DUF222"/>
    <property type="match status" value="1"/>
</dbReference>
<name>A0A2N7S039_9MICC</name>
<protein>
    <submittedName>
        <fullName evidence="4">HNH endonuclease</fullName>
    </submittedName>
</protein>
<dbReference type="InterPro" id="IPR002711">
    <property type="entry name" value="HNH"/>
</dbReference>
<dbReference type="CDD" id="cd00085">
    <property type="entry name" value="HNHc"/>
    <property type="match status" value="1"/>
</dbReference>
<feature type="domain" description="HNH nuclease" evidence="3">
    <location>
        <begin position="384"/>
        <end position="436"/>
    </location>
</feature>
<evidence type="ECO:0000313" key="5">
    <source>
        <dbReference type="Proteomes" id="UP000235739"/>
    </source>
</evidence>
<dbReference type="GO" id="GO:0004519">
    <property type="term" value="F:endonuclease activity"/>
    <property type="evidence" value="ECO:0007669"/>
    <property type="project" value="UniProtKB-KW"/>
</dbReference>
<feature type="compositionally biased region" description="Basic and acidic residues" evidence="2">
    <location>
        <begin position="1"/>
        <end position="15"/>
    </location>
</feature>